<evidence type="ECO:0000256" key="2">
    <source>
        <dbReference type="RuleBase" id="RU003560"/>
    </source>
</evidence>
<evidence type="ECO:0000313" key="3">
    <source>
        <dbReference type="EMBL" id="MBU8542259.1"/>
    </source>
</evidence>
<dbReference type="RefSeq" id="WP_216872612.1">
    <property type="nucleotide sequence ID" value="NZ_JAERQM010000001.1"/>
</dbReference>
<comment type="caution">
    <text evidence="3">The sequence shown here is derived from an EMBL/GenBank/DDBJ whole genome shotgun (WGS) entry which is preliminary data.</text>
</comment>
<keyword evidence="2" id="KW-0663">Pyridoxal phosphate</keyword>
<dbReference type="EMBL" id="JAERQM010000001">
    <property type="protein sequence ID" value="MBU8542259.1"/>
    <property type="molecule type" value="Genomic_DNA"/>
</dbReference>
<dbReference type="InterPro" id="IPR005814">
    <property type="entry name" value="Aminotrans_3"/>
</dbReference>
<gene>
    <name evidence="3" type="ORF">JJQ90_00995</name>
</gene>
<organism evidence="3 4">
    <name type="scientific">Falsiroseomonas oleicola</name>
    <dbReference type="NCBI Taxonomy" id="2801474"/>
    <lineage>
        <taxon>Bacteria</taxon>
        <taxon>Pseudomonadati</taxon>
        <taxon>Pseudomonadota</taxon>
        <taxon>Alphaproteobacteria</taxon>
        <taxon>Acetobacterales</taxon>
        <taxon>Roseomonadaceae</taxon>
        <taxon>Falsiroseomonas</taxon>
    </lineage>
</organism>
<evidence type="ECO:0000313" key="4">
    <source>
        <dbReference type="Proteomes" id="UP000689967"/>
    </source>
</evidence>
<keyword evidence="3" id="KW-0808">Transferase</keyword>
<dbReference type="PANTHER" id="PTHR43713">
    <property type="entry name" value="GLUTAMATE-1-SEMIALDEHYDE 2,1-AMINOMUTASE"/>
    <property type="match status" value="1"/>
</dbReference>
<accession>A0ABS6H0T1</accession>
<dbReference type="PANTHER" id="PTHR43713:SF3">
    <property type="entry name" value="GLUTAMATE-1-SEMIALDEHYDE 2,1-AMINOMUTASE 1, CHLOROPLASTIC-RELATED"/>
    <property type="match status" value="1"/>
</dbReference>
<protein>
    <submittedName>
        <fullName evidence="3">Aminotransferase class III-fold pyridoxal phosphate-dependent enzyme</fullName>
    </submittedName>
</protein>
<name>A0ABS6H0T1_9PROT</name>
<comment type="cofactor">
    <cofactor evidence="1">
        <name>pyridoxal 5'-phosphate</name>
        <dbReference type="ChEBI" id="CHEBI:597326"/>
    </cofactor>
</comment>
<dbReference type="Pfam" id="PF00202">
    <property type="entry name" value="Aminotran_3"/>
    <property type="match status" value="1"/>
</dbReference>
<proteinExistence type="inferred from homology"/>
<sequence>MSVRNAVLEDALIEARESYAARRPASAARHAEAAQVMPGGNTRSVLFHGPFPFTAESGEGCRVRDLDGHSYVSMIGEFTAGLFGHSHPAIRAAVLRALDTGVNLTAHNPFEARFARLVRDRFPSLETLRFTNSGTEANLLALACATITTGRKTILGFRGGYHGGLMTFGPGANPINVPHRVVLAGYNDLAEATALARDNAGDLAAIILEPMLGGGGCIAAEDAFLRGLRALADETGAVLIFDEVMTSRLAPGGLQELTGITPDMTTLGKYVGGGMSFGAFGGRADLMAIFDPRRPDAVPHAGTFNNNTLTMSAGIAALSEIYTPEVAVSHNARGDALREALQAAAGDLPLCVTGRGSMMAFHFMATPPRDAEEAARGNQALKELLFLDLLDRGYYIARRGMLALSLMVGPEECAGFVEAFADFCQIRGALIREAVAA</sequence>
<dbReference type="GO" id="GO:0008483">
    <property type="term" value="F:transaminase activity"/>
    <property type="evidence" value="ECO:0007669"/>
    <property type="project" value="UniProtKB-KW"/>
</dbReference>
<keyword evidence="4" id="KW-1185">Reference proteome</keyword>
<reference evidence="3 4" key="1">
    <citation type="submission" date="2021-01" db="EMBL/GenBank/DDBJ databases">
        <title>Roseomonas sp. nov, a bacterium isolated from an oil production mixture in Yumen Oilfield.</title>
        <authorList>
            <person name="Wu D."/>
        </authorList>
    </citation>
    <scope>NUCLEOTIDE SEQUENCE [LARGE SCALE GENOMIC DNA]</scope>
    <source>
        <strain evidence="3 4">ROY-5-3</strain>
    </source>
</reference>
<evidence type="ECO:0000256" key="1">
    <source>
        <dbReference type="ARBA" id="ARBA00001933"/>
    </source>
</evidence>
<dbReference type="Proteomes" id="UP000689967">
    <property type="component" value="Unassembled WGS sequence"/>
</dbReference>
<keyword evidence="3" id="KW-0032">Aminotransferase</keyword>
<comment type="similarity">
    <text evidence="2">Belongs to the class-III pyridoxal-phosphate-dependent aminotransferase family.</text>
</comment>